<dbReference type="STRING" id="981085.W9QWQ7"/>
<organism evidence="2 3">
    <name type="scientific">Morus notabilis</name>
    <dbReference type="NCBI Taxonomy" id="981085"/>
    <lineage>
        <taxon>Eukaryota</taxon>
        <taxon>Viridiplantae</taxon>
        <taxon>Streptophyta</taxon>
        <taxon>Embryophyta</taxon>
        <taxon>Tracheophyta</taxon>
        <taxon>Spermatophyta</taxon>
        <taxon>Magnoliopsida</taxon>
        <taxon>eudicotyledons</taxon>
        <taxon>Gunneridae</taxon>
        <taxon>Pentapetalae</taxon>
        <taxon>rosids</taxon>
        <taxon>fabids</taxon>
        <taxon>Rosales</taxon>
        <taxon>Moraceae</taxon>
        <taxon>Moreae</taxon>
        <taxon>Morus</taxon>
    </lineage>
</organism>
<name>W9QWQ7_9ROSA</name>
<keyword evidence="3" id="KW-1185">Reference proteome</keyword>
<accession>W9QWQ7</accession>
<gene>
    <name evidence="2" type="ORF">L484_019340</name>
</gene>
<dbReference type="AlphaFoldDB" id="W9QWQ7"/>
<dbReference type="PANTHER" id="PTHR33205:SF1">
    <property type="entry name" value="TRANSMEMBRANE PROTEIN"/>
    <property type="match status" value="1"/>
</dbReference>
<feature type="region of interest" description="Disordered" evidence="1">
    <location>
        <begin position="66"/>
        <end position="86"/>
    </location>
</feature>
<evidence type="ECO:0000256" key="1">
    <source>
        <dbReference type="SAM" id="MobiDB-lite"/>
    </source>
</evidence>
<evidence type="ECO:0000313" key="3">
    <source>
        <dbReference type="Proteomes" id="UP000030645"/>
    </source>
</evidence>
<evidence type="ECO:0000313" key="2">
    <source>
        <dbReference type="EMBL" id="EXB45115.1"/>
    </source>
</evidence>
<sequence length="122" mass="13261">MEYQCVELHTNKISATTSLQAYQQPGLRSSALTVPHPTGYLVAISISQIFSLGQNLPPNWGYIPKQPDSPTVPRGATGSKHDKTLTLSGAPFQGTWARFAVEDASSDYNSSIEGARSQPRHF</sequence>
<dbReference type="Proteomes" id="UP000030645">
    <property type="component" value="Unassembled WGS sequence"/>
</dbReference>
<dbReference type="eggNOG" id="ENOG502RN4M">
    <property type="taxonomic scope" value="Eukaryota"/>
</dbReference>
<proteinExistence type="predicted"/>
<reference evidence="3" key="1">
    <citation type="submission" date="2013-01" db="EMBL/GenBank/DDBJ databases">
        <title>Draft Genome Sequence of a Mulberry Tree, Morus notabilis C.K. Schneid.</title>
        <authorList>
            <person name="He N."/>
            <person name="Zhao S."/>
        </authorList>
    </citation>
    <scope>NUCLEOTIDE SEQUENCE</scope>
</reference>
<dbReference type="EMBL" id="KE343890">
    <property type="protein sequence ID" value="EXB45115.1"/>
    <property type="molecule type" value="Genomic_DNA"/>
</dbReference>
<dbReference type="PANTHER" id="PTHR33205">
    <property type="entry name" value="TRANSMEMBRANE PROTEIN"/>
    <property type="match status" value="1"/>
</dbReference>
<protein>
    <submittedName>
        <fullName evidence="2">Uncharacterized protein</fullName>
    </submittedName>
</protein>